<evidence type="ECO:0000256" key="1">
    <source>
        <dbReference type="ARBA" id="ARBA00007317"/>
    </source>
</evidence>
<evidence type="ECO:0000259" key="7">
    <source>
        <dbReference type="PROSITE" id="PS50968"/>
    </source>
</evidence>
<dbReference type="Gene3D" id="3.30.559.10">
    <property type="entry name" value="Chloramphenicol acetyltransferase-like domain"/>
    <property type="match status" value="1"/>
</dbReference>
<comment type="similarity">
    <text evidence="1 4">Belongs to the 2-oxoacid dehydrogenase family.</text>
</comment>
<dbReference type="SUPFAM" id="SSF52777">
    <property type="entry name" value="CoA-dependent acyltransferases"/>
    <property type="match status" value="1"/>
</dbReference>
<organism evidence="9 10">
    <name type="scientific">Micractinium conductrix</name>
    <dbReference type="NCBI Taxonomy" id="554055"/>
    <lineage>
        <taxon>Eukaryota</taxon>
        <taxon>Viridiplantae</taxon>
        <taxon>Chlorophyta</taxon>
        <taxon>core chlorophytes</taxon>
        <taxon>Trebouxiophyceae</taxon>
        <taxon>Chlorellales</taxon>
        <taxon>Chlorellaceae</taxon>
        <taxon>Chlorella clade</taxon>
        <taxon>Micractinium</taxon>
    </lineage>
</organism>
<evidence type="ECO:0000256" key="6">
    <source>
        <dbReference type="SAM" id="SignalP"/>
    </source>
</evidence>
<evidence type="ECO:0000313" key="10">
    <source>
        <dbReference type="Proteomes" id="UP000239649"/>
    </source>
</evidence>
<feature type="region of interest" description="Disordered" evidence="5">
    <location>
        <begin position="280"/>
        <end position="322"/>
    </location>
</feature>
<dbReference type="AlphaFoldDB" id="A0A2P6VMK5"/>
<dbReference type="EC" id="2.3.1.-" evidence="4"/>
<evidence type="ECO:0000256" key="4">
    <source>
        <dbReference type="RuleBase" id="RU003423"/>
    </source>
</evidence>
<dbReference type="GO" id="GO:0004742">
    <property type="term" value="F:dihydrolipoyllysine-residue acetyltransferase activity"/>
    <property type="evidence" value="ECO:0007669"/>
    <property type="project" value="TreeGrafter"/>
</dbReference>
<dbReference type="InterPro" id="IPR036625">
    <property type="entry name" value="E3-bd_dom_sf"/>
</dbReference>
<dbReference type="InterPro" id="IPR003016">
    <property type="entry name" value="2-oxoA_DH_lipoyl-BS"/>
</dbReference>
<evidence type="ECO:0000256" key="5">
    <source>
        <dbReference type="SAM" id="MobiDB-lite"/>
    </source>
</evidence>
<feature type="compositionally biased region" description="Pro residues" evidence="5">
    <location>
        <begin position="611"/>
        <end position="634"/>
    </location>
</feature>
<dbReference type="EMBL" id="LHPF02000002">
    <property type="protein sequence ID" value="PSC75275.1"/>
    <property type="molecule type" value="Genomic_DNA"/>
</dbReference>
<dbReference type="Proteomes" id="UP000239649">
    <property type="component" value="Unassembled WGS sequence"/>
</dbReference>
<comment type="caution">
    <text evidence="9">The sequence shown here is derived from an EMBL/GenBank/DDBJ whole genome shotgun (WGS) entry which is preliminary data.</text>
</comment>
<dbReference type="PROSITE" id="PS51826">
    <property type="entry name" value="PSBD"/>
    <property type="match status" value="1"/>
</dbReference>
<dbReference type="InterPro" id="IPR023213">
    <property type="entry name" value="CAT-like_dom_sf"/>
</dbReference>
<dbReference type="InterPro" id="IPR000089">
    <property type="entry name" value="Biotin_lipoyl"/>
</dbReference>
<dbReference type="PROSITE" id="PS51257">
    <property type="entry name" value="PROKAR_LIPOPROTEIN"/>
    <property type="match status" value="1"/>
</dbReference>
<dbReference type="Gene3D" id="2.40.50.100">
    <property type="match status" value="1"/>
</dbReference>
<dbReference type="PANTHER" id="PTHR23151">
    <property type="entry name" value="DIHYDROLIPOAMIDE ACETYL/SUCCINYL-TRANSFERASE-RELATED"/>
    <property type="match status" value="1"/>
</dbReference>
<dbReference type="PANTHER" id="PTHR23151:SF75">
    <property type="entry name" value="DIHYDROLIPOYLLYSINE-RESIDUE ACETYLTRANSFERASE COMPONENT 5 OF PYRUVATE DEHYDROGENASE COMPLEX, CHLOROPLASTIC"/>
    <property type="match status" value="1"/>
</dbReference>
<sequence length="956" mass="97855">MRLTAPWAAAVALLLLGCAAADLDGPERSGEKTLNTSSIKLVLNASQPKMTAVGLTTLCPDGASTGCDREFLMSRIADVYEVDPAGQRVANRSAADVLDLSLGGWLVLPTVDLSAVTAPPLTSVPMARYTAPFKAQLPACAGEPAGPAFLADREIQYKVVLFPNDTVYTPGVGLEEVEVLAGNVKSTVDISGWPFCNASNSLVLELALKSTQLGAPKARAPRVRTGEEVEEAAQELADAVFESIGADWDGTSGYEGDGEEEGDDSNTDVQAQSLRTWALKQGGQGNGGNGKQGGSASAPSPAPQDELPKVSRKKAVEQAKEKLSKALERAGQEARKAIEEKVAKSRPVSGLGRPSHADRLVVSLPGMGQLDAQIDVPAVALIDNIATNITVEAPAFNQGQGVQRLLLTFPSFSTLSYDPTTAFATSDQVVDEKLGEAVGATSGVVGDGAPQRSDQAPRAAQQHGSACRKHARLRVIGAPAGAAIGRVAAPRRVRVPPSCAVKEVFMPALSSTMTEGKIVSWLKAPGDKVKKGESIVVVESDKADMDVESFAEGILGSIVVPEGGVAGVGNAIAFIAETEADLEAAKAKVGGGAAPAPAAAAPAPAAEAPAAPAPAEPAPAPAAPAPAPAAPAPAPVAAAPQPRADGRVIATPYAKKLAKEMGVDLATIAGSGPAGRVTAADVEAAKARGGAPAPAAAAASAAATAAVAAPAAAAAPTPAKAAPVKTAVSDLKGTTVPLSTLQRAVTNNMMESLKVPEFRVSMAIGTDKLDALYRKLKPKGVTMTALLAKACGVALEQHPLLYASCTPDASGVTYAEHINIAMAVAMPDGGLITPVLKDADATDIYTLSRNWADLVKRARGKQLSPDEYTTGTFTISNLGMFGVESFDAILPPGQAAILAVGGSKPVVTVDENGRIGVEKQMNLNITCDHRIVYGAHAAEFLLTLKSVIENPDQLVF</sequence>
<dbReference type="SUPFAM" id="SSF51230">
    <property type="entry name" value="Single hybrid motif"/>
    <property type="match status" value="1"/>
</dbReference>
<feature type="domain" description="Peripheral subunit-binding (PSBD)" evidence="8">
    <location>
        <begin position="649"/>
        <end position="686"/>
    </location>
</feature>
<gene>
    <name evidence="9" type="primary">g981</name>
    <name evidence="9" type="ORF">C2E20_0981</name>
</gene>
<proteinExistence type="inferred from homology"/>
<feature type="region of interest" description="Disordered" evidence="5">
    <location>
        <begin position="246"/>
        <end position="268"/>
    </location>
</feature>
<dbReference type="InterPro" id="IPR011053">
    <property type="entry name" value="Single_hybrid_motif"/>
</dbReference>
<dbReference type="CDD" id="cd06849">
    <property type="entry name" value="lipoyl_domain"/>
    <property type="match status" value="1"/>
</dbReference>
<feature type="compositionally biased region" description="Acidic residues" evidence="5">
    <location>
        <begin position="256"/>
        <end position="266"/>
    </location>
</feature>
<dbReference type="Pfam" id="PF00198">
    <property type="entry name" value="2-oxoacid_dh"/>
    <property type="match status" value="1"/>
</dbReference>
<dbReference type="OrthoDB" id="537444at2759"/>
<dbReference type="PROSITE" id="PS50968">
    <property type="entry name" value="BIOTINYL_LIPOYL"/>
    <property type="match status" value="1"/>
</dbReference>
<reference evidence="9 10" key="1">
    <citation type="journal article" date="2018" name="Plant J.">
        <title>Genome sequences of Chlorella sorokiniana UTEX 1602 and Micractinium conductrix SAG 241.80: implications to maltose excretion by a green alga.</title>
        <authorList>
            <person name="Arriola M.B."/>
            <person name="Velmurugan N."/>
            <person name="Zhang Y."/>
            <person name="Plunkett M.H."/>
            <person name="Hondzo H."/>
            <person name="Barney B.M."/>
        </authorList>
    </citation>
    <scope>NUCLEOTIDE SEQUENCE [LARGE SCALE GENOMIC DNA]</scope>
    <source>
        <strain evidence="9 10">SAG 241.80</strain>
    </source>
</reference>
<dbReference type="Pfam" id="PF02817">
    <property type="entry name" value="E3_binding"/>
    <property type="match status" value="1"/>
</dbReference>
<keyword evidence="3" id="KW-0809">Transit peptide</keyword>
<feature type="compositionally biased region" description="Basic and acidic residues" evidence="5">
    <location>
        <begin position="306"/>
        <end position="322"/>
    </location>
</feature>
<dbReference type="PROSITE" id="PS00189">
    <property type="entry name" value="LIPOYL"/>
    <property type="match status" value="1"/>
</dbReference>
<dbReference type="Gene3D" id="4.10.320.10">
    <property type="entry name" value="E3-binding domain"/>
    <property type="match status" value="1"/>
</dbReference>
<feature type="region of interest" description="Disordered" evidence="5">
    <location>
        <begin position="605"/>
        <end position="640"/>
    </location>
</feature>
<evidence type="ECO:0000256" key="3">
    <source>
        <dbReference type="ARBA" id="ARBA00022946"/>
    </source>
</evidence>
<dbReference type="GO" id="GO:0006086">
    <property type="term" value="P:pyruvate decarboxylation to acetyl-CoA"/>
    <property type="evidence" value="ECO:0007669"/>
    <property type="project" value="InterPro"/>
</dbReference>
<keyword evidence="2 4" id="KW-0450">Lipoyl</keyword>
<evidence type="ECO:0000256" key="2">
    <source>
        <dbReference type="ARBA" id="ARBA00022823"/>
    </source>
</evidence>
<keyword evidence="4" id="KW-0012">Acyltransferase</keyword>
<name>A0A2P6VMK5_9CHLO</name>
<keyword evidence="4" id="KW-0808">Transferase</keyword>
<dbReference type="FunFam" id="2.40.50.100:FF:000010">
    <property type="entry name" value="Acetyltransferase component of pyruvate dehydrogenase complex"/>
    <property type="match status" value="1"/>
</dbReference>
<feature type="compositionally biased region" description="Gly residues" evidence="5">
    <location>
        <begin position="282"/>
        <end position="293"/>
    </location>
</feature>
<dbReference type="SUPFAM" id="SSF47005">
    <property type="entry name" value="Peripheral subunit-binding domain of 2-oxo acid dehydrogenase complex"/>
    <property type="match status" value="1"/>
</dbReference>
<feature type="region of interest" description="Disordered" evidence="5">
    <location>
        <begin position="441"/>
        <end position="464"/>
    </location>
</feature>
<keyword evidence="10" id="KW-1185">Reference proteome</keyword>
<feature type="chain" id="PRO_5015190899" description="Dihydrolipoamide acetyltransferase component of pyruvate dehydrogenase complex" evidence="6">
    <location>
        <begin position="22"/>
        <end position="956"/>
    </location>
</feature>
<feature type="domain" description="Lipoyl-binding" evidence="7">
    <location>
        <begin position="501"/>
        <end position="576"/>
    </location>
</feature>
<dbReference type="STRING" id="554055.A0A2P6VMK5"/>
<dbReference type="InterPro" id="IPR004167">
    <property type="entry name" value="PSBD"/>
</dbReference>
<accession>A0A2P6VMK5</accession>
<protein>
    <recommendedName>
        <fullName evidence="4">Dihydrolipoamide acetyltransferase component of pyruvate dehydrogenase complex</fullName>
        <ecNumber evidence="4">2.3.1.-</ecNumber>
    </recommendedName>
</protein>
<comment type="cofactor">
    <cofactor evidence="4">
        <name>(R)-lipoate</name>
        <dbReference type="ChEBI" id="CHEBI:83088"/>
    </cofactor>
</comment>
<evidence type="ECO:0000259" key="8">
    <source>
        <dbReference type="PROSITE" id="PS51826"/>
    </source>
</evidence>
<dbReference type="GO" id="GO:0045254">
    <property type="term" value="C:pyruvate dehydrogenase complex"/>
    <property type="evidence" value="ECO:0007669"/>
    <property type="project" value="InterPro"/>
</dbReference>
<dbReference type="Pfam" id="PF00364">
    <property type="entry name" value="Biotin_lipoyl"/>
    <property type="match status" value="1"/>
</dbReference>
<keyword evidence="6" id="KW-0732">Signal</keyword>
<dbReference type="InterPro" id="IPR045257">
    <property type="entry name" value="E2/Pdx1"/>
</dbReference>
<evidence type="ECO:0000313" key="9">
    <source>
        <dbReference type="EMBL" id="PSC75275.1"/>
    </source>
</evidence>
<dbReference type="InterPro" id="IPR001078">
    <property type="entry name" value="2-oxoacid_DH_actylTfrase"/>
</dbReference>
<feature type="signal peptide" evidence="6">
    <location>
        <begin position="1"/>
        <end position="21"/>
    </location>
</feature>